<evidence type="ECO:0000313" key="6">
    <source>
        <dbReference type="Proteomes" id="UP000054928"/>
    </source>
</evidence>
<feature type="coiled-coil region" evidence="2">
    <location>
        <begin position="1516"/>
        <end position="1553"/>
    </location>
</feature>
<dbReference type="OrthoDB" id="3229771at2759"/>
<dbReference type="PANTHER" id="PTHR19303:SF57">
    <property type="entry name" value="HTH CENPB-TYPE DOMAIN-CONTAINING PROTEIN"/>
    <property type="match status" value="1"/>
</dbReference>
<feature type="compositionally biased region" description="Low complexity" evidence="3">
    <location>
        <begin position="668"/>
        <end position="679"/>
    </location>
</feature>
<name>A0A0N7L5K7_PLAHL</name>
<dbReference type="InterPro" id="IPR050863">
    <property type="entry name" value="CenT-Element_Derived"/>
</dbReference>
<dbReference type="SMART" id="SM00674">
    <property type="entry name" value="CENPB"/>
    <property type="match status" value="1"/>
</dbReference>
<evidence type="ECO:0000256" key="2">
    <source>
        <dbReference type="SAM" id="Coils"/>
    </source>
</evidence>
<feature type="compositionally biased region" description="Polar residues" evidence="3">
    <location>
        <begin position="1338"/>
        <end position="1366"/>
    </location>
</feature>
<dbReference type="SUPFAM" id="SSF46689">
    <property type="entry name" value="Homeodomain-like"/>
    <property type="match status" value="1"/>
</dbReference>
<feature type="compositionally biased region" description="Basic and acidic residues" evidence="3">
    <location>
        <begin position="1086"/>
        <end position="1102"/>
    </location>
</feature>
<feature type="domain" description="HTH CENPB-type" evidence="4">
    <location>
        <begin position="1458"/>
        <end position="1529"/>
    </location>
</feature>
<dbReference type="GO" id="GO:0005634">
    <property type="term" value="C:nucleus"/>
    <property type="evidence" value="ECO:0007669"/>
    <property type="project" value="TreeGrafter"/>
</dbReference>
<protein>
    <submittedName>
        <fullName evidence="5">Tigger transposable element-derived protein 6-like</fullName>
    </submittedName>
</protein>
<dbReference type="GeneID" id="36407131"/>
<feature type="region of interest" description="Disordered" evidence="3">
    <location>
        <begin position="641"/>
        <end position="679"/>
    </location>
</feature>
<organism evidence="5 6">
    <name type="scientific">Plasmopara halstedii</name>
    <name type="common">Downy mildew of sunflower</name>
    <dbReference type="NCBI Taxonomy" id="4781"/>
    <lineage>
        <taxon>Eukaryota</taxon>
        <taxon>Sar</taxon>
        <taxon>Stramenopiles</taxon>
        <taxon>Oomycota</taxon>
        <taxon>Peronosporomycetes</taxon>
        <taxon>Peronosporales</taxon>
        <taxon>Peronosporaceae</taxon>
        <taxon>Plasmopara</taxon>
    </lineage>
</organism>
<dbReference type="Gene3D" id="1.10.10.60">
    <property type="entry name" value="Homeodomain-like"/>
    <property type="match status" value="2"/>
</dbReference>
<dbReference type="Proteomes" id="UP000054928">
    <property type="component" value="Unassembled WGS sequence"/>
</dbReference>
<dbReference type="EMBL" id="CCYD01000610">
    <property type="protein sequence ID" value="CEG41747.1"/>
    <property type="molecule type" value="Genomic_DNA"/>
</dbReference>
<dbReference type="InterPro" id="IPR009057">
    <property type="entry name" value="Homeodomain-like_sf"/>
</dbReference>
<reference evidence="6" key="1">
    <citation type="submission" date="2014-09" db="EMBL/GenBank/DDBJ databases">
        <authorList>
            <person name="Sharma Rahul"/>
            <person name="Thines Marco"/>
        </authorList>
    </citation>
    <scope>NUCLEOTIDE SEQUENCE [LARGE SCALE GENOMIC DNA]</scope>
</reference>
<feature type="compositionally biased region" description="Polar residues" evidence="3">
    <location>
        <begin position="449"/>
        <end position="481"/>
    </location>
</feature>
<keyword evidence="1" id="KW-0238">DNA-binding</keyword>
<sequence length="1665" mass="188428">MARPTASFLLAETADEFIELESARRWNQARRKRWSAEFRVVAHKSHLEEKVAQARRHKFLLRSDNKASILDIIDIVRDLANEGVHKDIKSEGLQCSWNSVERDRMKAWASDVEKLLCEFKPSVNHLNDPLLQIVEFLQFLLDGDVCLAEAKMYAGALLERWDRAGVFSVDSISDGDNKDNNVTNEYHDPKCEISNPNRAKDSLLNLARPDAYQSVRQRVAARIIKRHVITWKRSKDFLSKRVTEIEIAENRTEQLFQSPRLKNAAFVNSNIKGIKHDLALTQRNPKPRCSDYIIFNDLRQYSKYMALFPIDQALRSVEDVSRRRYLFLTRCAIKIQTLWRQVREAVQTRRLHRAFEDLLLQQNKEDQARRKAMKEAKRKKSIDAGKPKIRKVFRRSSTAKSSMILQTSSKLTYTSKDKILNERTTTQSTRAPSSILNAMPKLISPSDPPNTRGSTISAPSSTSQNNQQYSAIGGTSNNDSGDINADVENVWKPVIENDAADLILPTALNDTNILPPLDNIPASAFTVSNIMSTKNTWESWSDDEVEAISTEDLPAIEKIEPETILNIEAKDNIAKIETEANTEKSKTEAISENVDTEIINENVETDNQLACISILSQPTSPVLPSISQMKVVVTIKTSNEPEAAGRQSLDTEFTTSKSNQNRPQTKMSNTPPSSLSSESTVKNHIGPFFGAAMAPFVDTEISKKSQVSISTRPKHLYELDFNKNDRMDASFVHVTDARGLLHEFKEQLEQYDRSPAEVIPIVTAEVKSRQTTFARLRSNIDSKEQGINNHERGHLYDHRLKSSQSSHSNSKPIQLEYKDSSFQRETIIREGLMESSSMPVQPEKKLKNAIGLSDLESKGRPSSQFTALLQSSELPYPPVDRYPVDDSERYYENTLLRRRSSTTTYQQEIEETNTLPKNHKDIGIIKTSEPNGQLWKRSRKLPDIALAQIRDRAIHHQGKSNLTGRTSIRLVRRTIAPRSSEAQPETILLVGGDVKDHNGVESYRNTGRTEECESSEVVKGNIENYEGVDSKQYMDKGAIIEKFERLNLLSRERELSHHRTQLTQLQSDKNVALEQNQRRTIAAGQELKHKQQHIRREREKSNVKSMSEASKFKFSELVSSSGWQIDKTDKGMKNSTPRRLRVKTREVKAISSQMLFDEDSEKVENSAKEEAKIECNTKQQERDAAFVELLTQYLGLLQCAPEELQPAPPGPSNMDASGSVAPDDEILTLTLHDVEESERRLPPKPRATVESSFENFTHENAESSEHLSMPLTLPPSPTLLPLGSSPSSTVSHHRQHQLSVHQYFQSVNGSAGDFNTEMQNSNEEYRRLTDAIQLSVPSMTGSGTGTNERLIGQTNDQDIPSTSTPLRKNKKRKQGANVSIDLQTKIRLIEVAEQYQYDPKSSSRSKPDGGLPSQCREVVNGIRLAEQFGLNKSTVSRILKRKEEFKKAYYKDNVSGCSKHINKKSKFEKLNRLVENWFDMNREKNGTITDTLIREVGKRYAQELGIEDFRGSNGWVRSLRNRKQHAARNIVSIEELENEKRKKENEAIARMRSMFPNGVKDIAGFFKDLSTFLEKDGGGMNDFGDVNSNPCSSSNGSARDAAVMLTGASYTDMDDSTPHEDDERVAGESLKKKMIDSLRVWSQELMASELAKLKKRMKPRQAAIL</sequence>
<dbReference type="PROSITE" id="PS51253">
    <property type="entry name" value="HTH_CENPB"/>
    <property type="match status" value="1"/>
</dbReference>
<dbReference type="Pfam" id="PF03221">
    <property type="entry name" value="HTH_Tnp_Tc5"/>
    <property type="match status" value="1"/>
</dbReference>
<keyword evidence="6" id="KW-1185">Reference proteome</keyword>
<dbReference type="PANTHER" id="PTHR19303">
    <property type="entry name" value="TRANSPOSON"/>
    <property type="match status" value="1"/>
</dbReference>
<keyword evidence="2" id="KW-0175">Coiled coil</keyword>
<dbReference type="GO" id="GO:0003677">
    <property type="term" value="F:DNA binding"/>
    <property type="evidence" value="ECO:0007669"/>
    <property type="project" value="UniProtKB-KW"/>
</dbReference>
<feature type="compositionally biased region" description="Polar residues" evidence="3">
    <location>
        <begin position="648"/>
        <end position="667"/>
    </location>
</feature>
<feature type="region of interest" description="Disordered" evidence="3">
    <location>
        <begin position="1085"/>
        <end position="1106"/>
    </location>
</feature>
<dbReference type="InterPro" id="IPR006600">
    <property type="entry name" value="HTH_CenpB_DNA-bd_dom"/>
</dbReference>
<evidence type="ECO:0000256" key="3">
    <source>
        <dbReference type="SAM" id="MobiDB-lite"/>
    </source>
</evidence>
<evidence type="ECO:0000313" key="5">
    <source>
        <dbReference type="EMBL" id="CEG41747.1"/>
    </source>
</evidence>
<feature type="compositionally biased region" description="Polar residues" evidence="3">
    <location>
        <begin position="422"/>
        <end position="436"/>
    </location>
</feature>
<evidence type="ECO:0000259" key="4">
    <source>
        <dbReference type="PROSITE" id="PS51253"/>
    </source>
</evidence>
<proteinExistence type="predicted"/>
<feature type="region of interest" description="Disordered" evidence="3">
    <location>
        <begin position="1338"/>
        <end position="1377"/>
    </location>
</feature>
<dbReference type="OMA" id="IENTWEA"/>
<evidence type="ECO:0000256" key="1">
    <source>
        <dbReference type="ARBA" id="ARBA00023125"/>
    </source>
</evidence>
<dbReference type="RefSeq" id="XP_024578116.1">
    <property type="nucleotide sequence ID" value="XM_024727550.1"/>
</dbReference>
<feature type="region of interest" description="Disordered" evidence="3">
    <location>
        <begin position="418"/>
        <end position="483"/>
    </location>
</feature>
<accession>A0A0N7L5K7</accession>